<proteinExistence type="predicted"/>
<sequence length="104" mass="11461">MNTSTSDGKHGIQWTAQNKLEDLDFANDIALLSHAYGQMQMKTVSVSAASAVVGLNIHKGKTKTLKYNTVKPTQSCLTEKLCNRSKPSRAWEASSMNKEDLMQT</sequence>
<dbReference type="EMBL" id="UZAL01038092">
    <property type="protein sequence ID" value="VDP73012.1"/>
    <property type="molecule type" value="Genomic_DNA"/>
</dbReference>
<gene>
    <name evidence="1" type="ORF">SMTD_LOCUS17032</name>
</gene>
<keyword evidence="2" id="KW-1185">Reference proteome</keyword>
<evidence type="ECO:0000313" key="1">
    <source>
        <dbReference type="EMBL" id="VDP73012.1"/>
    </source>
</evidence>
<dbReference type="Proteomes" id="UP000269396">
    <property type="component" value="Unassembled WGS sequence"/>
</dbReference>
<evidence type="ECO:0000313" key="2">
    <source>
        <dbReference type="Proteomes" id="UP000269396"/>
    </source>
</evidence>
<reference evidence="1 2" key="1">
    <citation type="submission" date="2018-11" db="EMBL/GenBank/DDBJ databases">
        <authorList>
            <consortium name="Pathogen Informatics"/>
        </authorList>
    </citation>
    <scope>NUCLEOTIDE SEQUENCE [LARGE SCALE GENOMIC DNA]</scope>
    <source>
        <strain>Denwood</strain>
        <strain evidence="2">Zambia</strain>
    </source>
</reference>
<accession>A0A183PRP6</accession>
<name>A0A183PRP6_9TREM</name>
<protein>
    <submittedName>
        <fullName evidence="1">Uncharacterized protein</fullName>
    </submittedName>
</protein>
<dbReference type="AlphaFoldDB" id="A0A183PRP6"/>
<organism evidence="1 2">
    <name type="scientific">Schistosoma mattheei</name>
    <dbReference type="NCBI Taxonomy" id="31246"/>
    <lineage>
        <taxon>Eukaryota</taxon>
        <taxon>Metazoa</taxon>
        <taxon>Spiralia</taxon>
        <taxon>Lophotrochozoa</taxon>
        <taxon>Platyhelminthes</taxon>
        <taxon>Trematoda</taxon>
        <taxon>Digenea</taxon>
        <taxon>Strigeidida</taxon>
        <taxon>Schistosomatoidea</taxon>
        <taxon>Schistosomatidae</taxon>
        <taxon>Schistosoma</taxon>
    </lineage>
</organism>